<dbReference type="SUPFAM" id="SSF55073">
    <property type="entry name" value="Nucleotide cyclase"/>
    <property type="match status" value="1"/>
</dbReference>
<dbReference type="Gene3D" id="3.30.70.270">
    <property type="match status" value="1"/>
</dbReference>
<dbReference type="AlphaFoldDB" id="A0A396S068"/>
<dbReference type="OrthoDB" id="9812260at2"/>
<keyword evidence="5" id="KW-1133">Transmembrane helix</keyword>
<accession>A0A396S068</accession>
<feature type="transmembrane region" description="Helical" evidence="5">
    <location>
        <begin position="37"/>
        <end position="58"/>
    </location>
</feature>
<evidence type="ECO:0000256" key="2">
    <source>
        <dbReference type="ARBA" id="ARBA00004533"/>
    </source>
</evidence>
<dbReference type="GO" id="GO:0043709">
    <property type="term" value="P:cell adhesion involved in single-species biofilm formation"/>
    <property type="evidence" value="ECO:0007669"/>
    <property type="project" value="TreeGrafter"/>
</dbReference>
<dbReference type="Pfam" id="PF00990">
    <property type="entry name" value="GGDEF"/>
    <property type="match status" value="1"/>
</dbReference>
<evidence type="ECO:0000256" key="1">
    <source>
        <dbReference type="ARBA" id="ARBA00001946"/>
    </source>
</evidence>
<gene>
    <name evidence="7" type="ORF">C2846_04285</name>
</gene>
<feature type="domain" description="GGDEF" evidence="6">
    <location>
        <begin position="206"/>
        <end position="339"/>
    </location>
</feature>
<dbReference type="InterPro" id="IPR000160">
    <property type="entry name" value="GGDEF_dom"/>
</dbReference>
<dbReference type="CDD" id="cd01949">
    <property type="entry name" value="GGDEF"/>
    <property type="match status" value="1"/>
</dbReference>
<dbReference type="NCBIfam" id="TIGR00254">
    <property type="entry name" value="GGDEF"/>
    <property type="match status" value="1"/>
</dbReference>
<evidence type="ECO:0000259" key="6">
    <source>
        <dbReference type="PROSITE" id="PS50887"/>
    </source>
</evidence>
<protein>
    <recommendedName>
        <fullName evidence="3">diguanylate cyclase</fullName>
        <ecNumber evidence="3">2.7.7.65</ecNumber>
    </recommendedName>
</protein>
<dbReference type="Proteomes" id="UP000265745">
    <property type="component" value="Unassembled WGS sequence"/>
</dbReference>
<evidence type="ECO:0000256" key="3">
    <source>
        <dbReference type="ARBA" id="ARBA00012528"/>
    </source>
</evidence>
<dbReference type="EC" id="2.7.7.65" evidence="3"/>
<dbReference type="PANTHER" id="PTHR45138:SF9">
    <property type="entry name" value="DIGUANYLATE CYCLASE DGCM-RELATED"/>
    <property type="match status" value="1"/>
</dbReference>
<proteinExistence type="predicted"/>
<comment type="cofactor">
    <cofactor evidence="1">
        <name>Mg(2+)</name>
        <dbReference type="ChEBI" id="CHEBI:18420"/>
    </cofactor>
</comment>
<reference evidence="7 8" key="1">
    <citation type="submission" date="2018-06" db="EMBL/GenBank/DDBJ databases">
        <title>Pseudomonas jilinensis sp. nov., isolated from the production water of Jilin Oilfield in China.</title>
        <authorList>
            <person name="Wang J."/>
        </authorList>
    </citation>
    <scope>NUCLEOTIDE SEQUENCE [LARGE SCALE GENOMIC DNA]</scope>
    <source>
        <strain evidence="7 8">JS15-10A1</strain>
    </source>
</reference>
<comment type="subcellular location">
    <subcellularLocation>
        <location evidence="2">Cell inner membrane</location>
    </subcellularLocation>
</comment>
<dbReference type="InterPro" id="IPR050469">
    <property type="entry name" value="Diguanylate_Cyclase"/>
</dbReference>
<evidence type="ECO:0000256" key="5">
    <source>
        <dbReference type="SAM" id="Phobius"/>
    </source>
</evidence>
<feature type="transmembrane region" description="Helical" evidence="5">
    <location>
        <begin position="65"/>
        <end position="86"/>
    </location>
</feature>
<dbReference type="Pfam" id="PF20966">
    <property type="entry name" value="MASE6"/>
    <property type="match status" value="1"/>
</dbReference>
<dbReference type="PANTHER" id="PTHR45138">
    <property type="entry name" value="REGULATORY COMPONENTS OF SENSORY TRANSDUCTION SYSTEM"/>
    <property type="match status" value="1"/>
</dbReference>
<feature type="transmembrane region" description="Helical" evidence="5">
    <location>
        <begin position="106"/>
        <end position="128"/>
    </location>
</feature>
<feature type="transmembrane region" description="Helical" evidence="5">
    <location>
        <begin position="140"/>
        <end position="161"/>
    </location>
</feature>
<dbReference type="InterPro" id="IPR048435">
    <property type="entry name" value="MASE6"/>
</dbReference>
<dbReference type="GO" id="GO:0005886">
    <property type="term" value="C:plasma membrane"/>
    <property type="evidence" value="ECO:0007669"/>
    <property type="project" value="UniProtKB-SubCell"/>
</dbReference>
<dbReference type="InterPro" id="IPR029787">
    <property type="entry name" value="Nucleotide_cyclase"/>
</dbReference>
<dbReference type="PROSITE" id="PS50887">
    <property type="entry name" value="GGDEF"/>
    <property type="match status" value="1"/>
</dbReference>
<evidence type="ECO:0000256" key="4">
    <source>
        <dbReference type="ARBA" id="ARBA00034247"/>
    </source>
</evidence>
<keyword evidence="5" id="KW-0812">Transmembrane</keyword>
<comment type="catalytic activity">
    <reaction evidence="4">
        <text>2 GTP = 3',3'-c-di-GMP + 2 diphosphate</text>
        <dbReference type="Rhea" id="RHEA:24898"/>
        <dbReference type="ChEBI" id="CHEBI:33019"/>
        <dbReference type="ChEBI" id="CHEBI:37565"/>
        <dbReference type="ChEBI" id="CHEBI:58805"/>
        <dbReference type="EC" id="2.7.7.65"/>
    </reaction>
</comment>
<dbReference type="EMBL" id="QJSA01000003">
    <property type="protein sequence ID" value="RHW22248.1"/>
    <property type="molecule type" value="Genomic_DNA"/>
</dbReference>
<dbReference type="GO" id="GO:0052621">
    <property type="term" value="F:diguanylate cyclase activity"/>
    <property type="evidence" value="ECO:0007669"/>
    <property type="project" value="UniProtKB-EC"/>
</dbReference>
<keyword evidence="5" id="KW-0472">Membrane</keyword>
<keyword evidence="8" id="KW-1185">Reference proteome</keyword>
<dbReference type="InterPro" id="IPR043128">
    <property type="entry name" value="Rev_trsase/Diguanyl_cyclase"/>
</dbReference>
<feature type="transmembrane region" description="Helical" evidence="5">
    <location>
        <begin position="14"/>
        <end position="31"/>
    </location>
</feature>
<evidence type="ECO:0000313" key="8">
    <source>
        <dbReference type="Proteomes" id="UP000265745"/>
    </source>
</evidence>
<dbReference type="SMART" id="SM00267">
    <property type="entry name" value="GGDEF"/>
    <property type="match status" value="1"/>
</dbReference>
<evidence type="ECO:0000313" key="7">
    <source>
        <dbReference type="EMBL" id="RHW22248.1"/>
    </source>
</evidence>
<name>A0A396S068_9PSED</name>
<dbReference type="GO" id="GO:1902201">
    <property type="term" value="P:negative regulation of bacterial-type flagellum-dependent cell motility"/>
    <property type="evidence" value="ECO:0007669"/>
    <property type="project" value="TreeGrafter"/>
</dbReference>
<dbReference type="RefSeq" id="WP_119700766.1">
    <property type="nucleotide sequence ID" value="NZ_QJSA01000003.1"/>
</dbReference>
<comment type="caution">
    <text evidence="7">The sequence shown here is derived from an EMBL/GenBank/DDBJ whole genome shotgun (WGS) entry which is preliminary data.</text>
</comment>
<sequence>MEHTETGQQHFRSVRRALLVLIFFCGLYFGLSNTAHGARLLGALELFYAGFALLMLWIAERTRYLRAWLLAFLIPFFMIMILAMTLPSSSRTIFAWIQAVPIISYMLLGLKAGFWMTLGFVPLGVLAFKYRLLMEGEPRVFIALTNLAVSSLAIAILAHVYERSRTENEKRLSEQARTDPLTGLANRFKLREVFERETAHAMRNGSPLSLIMLDIDHFKRINDTFGHDIGDQALCHLAGLLAEPRREVDLPCRLGGEEFAILLPGASLVAATELADKLREQLQDRPLPLADQDLGFSFSAGVATLGDDGDDLDALLQSADWRMYQAKHQGRNQVVASGRQAPEMESMDG</sequence>
<organism evidence="7 8">
    <name type="scientific">Pseudomonas jilinensis</name>
    <dbReference type="NCBI Taxonomy" id="2078689"/>
    <lineage>
        <taxon>Bacteria</taxon>
        <taxon>Pseudomonadati</taxon>
        <taxon>Pseudomonadota</taxon>
        <taxon>Gammaproteobacteria</taxon>
        <taxon>Pseudomonadales</taxon>
        <taxon>Pseudomonadaceae</taxon>
        <taxon>Pseudomonas</taxon>
    </lineage>
</organism>
<dbReference type="FunFam" id="3.30.70.270:FF:000001">
    <property type="entry name" value="Diguanylate cyclase domain protein"/>
    <property type="match status" value="1"/>
</dbReference>